<evidence type="ECO:0000313" key="4">
    <source>
        <dbReference type="Proteomes" id="UP001208692"/>
    </source>
</evidence>
<dbReference type="RefSeq" id="WP_264846076.1">
    <property type="nucleotide sequence ID" value="NZ_BPMA01000017.1"/>
</dbReference>
<dbReference type="AlphaFoldDB" id="A0AAV5ARR3"/>
<name>A0AAV5ARR3_9FLAO</name>
<accession>A0AAV5ARR3</accession>
<dbReference type="Pfam" id="PF19775">
    <property type="entry name" value="DUF6261"/>
    <property type="match status" value="1"/>
</dbReference>
<dbReference type="EMBL" id="BQKB01000051">
    <property type="protein sequence ID" value="GJM53894.1"/>
    <property type="molecule type" value="Genomic_DNA"/>
</dbReference>
<dbReference type="Proteomes" id="UP001207736">
    <property type="component" value="Unassembled WGS sequence"/>
</dbReference>
<keyword evidence="4" id="KW-1185">Reference proteome</keyword>
<sequence>MITKVDLNAIRMGSFLTIMNNVRDYLAKENVQELGLEAIKNEFSASVDSLTELFKSHERGSKHTEKLTQLDNQRDRALVGFIKHVELFTKFPEEDKAIAASDLARIVKKYGKSPQLKPFNEETGIIIGLLAELSDAESKAKIALIGATPWISVLTTANAEFAELSKERVYESAGVEVGATKTARSKTYEVFKKLVKTINSLAFLNGEDKYKRLADNINKELANNK</sequence>
<dbReference type="InterPro" id="IPR046228">
    <property type="entry name" value="DUF6261"/>
</dbReference>
<comment type="caution">
    <text evidence="1">The sequence shown here is derived from an EMBL/GenBank/DDBJ whole genome shotgun (WGS) entry which is preliminary data.</text>
</comment>
<dbReference type="Proteomes" id="UP001208692">
    <property type="component" value="Unassembled WGS sequence"/>
</dbReference>
<organism evidence="1 3">
    <name type="scientific">Capnocytophaga catalasegens</name>
    <dbReference type="NCBI Taxonomy" id="1004260"/>
    <lineage>
        <taxon>Bacteria</taxon>
        <taxon>Pseudomonadati</taxon>
        <taxon>Bacteroidota</taxon>
        <taxon>Flavobacteriia</taxon>
        <taxon>Flavobacteriales</taxon>
        <taxon>Flavobacteriaceae</taxon>
        <taxon>Capnocytophaga</taxon>
    </lineage>
</organism>
<dbReference type="EMBL" id="BQKA01000018">
    <property type="protein sequence ID" value="GJM50023.1"/>
    <property type="molecule type" value="Genomic_DNA"/>
</dbReference>
<gene>
    <name evidence="1" type="ORF">RCZ15_09980</name>
    <name evidence="2" type="ORF">RCZ16_22100</name>
</gene>
<evidence type="ECO:0000313" key="2">
    <source>
        <dbReference type="EMBL" id="GJM53894.1"/>
    </source>
</evidence>
<evidence type="ECO:0000313" key="1">
    <source>
        <dbReference type="EMBL" id="GJM50023.1"/>
    </source>
</evidence>
<protein>
    <recommendedName>
        <fullName evidence="5">Hemagglutinin</fullName>
    </recommendedName>
</protein>
<evidence type="ECO:0000313" key="3">
    <source>
        <dbReference type="Proteomes" id="UP001207736"/>
    </source>
</evidence>
<reference evidence="1 4" key="1">
    <citation type="submission" date="2021-11" db="EMBL/GenBank/DDBJ databases">
        <title>Draft genome sequence of Capnocytophaga sp. strain KC07075 isolated from cat oral cavity.</title>
        <authorList>
            <person name="Suzuki M."/>
            <person name="Imaoka K."/>
            <person name="Kimura M."/>
            <person name="Morikawa S."/>
            <person name="Maeda K."/>
        </authorList>
    </citation>
    <scope>NUCLEOTIDE SEQUENCE</scope>
    <source>
        <strain evidence="1">KC07075</strain>
        <strain evidence="2 4">KC07079</strain>
    </source>
</reference>
<evidence type="ECO:0008006" key="5">
    <source>
        <dbReference type="Google" id="ProtNLM"/>
    </source>
</evidence>
<proteinExistence type="predicted"/>